<comment type="caution">
    <text evidence="2">The sequence shown here is derived from an EMBL/GenBank/DDBJ whole genome shotgun (WGS) entry which is preliminary data.</text>
</comment>
<keyword evidence="3" id="KW-1185">Reference proteome</keyword>
<dbReference type="EMBL" id="PGOL01003331">
    <property type="protein sequence ID" value="PKI41632.1"/>
    <property type="molecule type" value="Genomic_DNA"/>
</dbReference>
<protein>
    <submittedName>
        <fullName evidence="2">Uncharacterized protein</fullName>
    </submittedName>
</protein>
<proteinExistence type="predicted"/>
<accession>A0A2I0ICB3</accession>
<reference evidence="2 3" key="1">
    <citation type="submission" date="2017-11" db="EMBL/GenBank/DDBJ databases">
        <title>De-novo sequencing of pomegranate (Punica granatum L.) genome.</title>
        <authorList>
            <person name="Akparov Z."/>
            <person name="Amiraslanov A."/>
            <person name="Hajiyeva S."/>
            <person name="Abbasov M."/>
            <person name="Kaur K."/>
            <person name="Hamwieh A."/>
            <person name="Solovyev V."/>
            <person name="Salamov A."/>
            <person name="Braich B."/>
            <person name="Kosarev P."/>
            <person name="Mahmoud A."/>
            <person name="Hajiyev E."/>
            <person name="Babayeva S."/>
            <person name="Izzatullayeva V."/>
            <person name="Mammadov A."/>
            <person name="Mammadov A."/>
            <person name="Sharifova S."/>
            <person name="Ojaghi J."/>
            <person name="Eynullazada K."/>
            <person name="Bayramov B."/>
            <person name="Abdulazimova A."/>
            <person name="Shahmuradov I."/>
        </authorList>
    </citation>
    <scope>NUCLEOTIDE SEQUENCE [LARGE SCALE GENOMIC DNA]</scope>
    <source>
        <strain evidence="3">cv. AG2017</strain>
        <tissue evidence="2">Leaf</tissue>
    </source>
</reference>
<evidence type="ECO:0000313" key="3">
    <source>
        <dbReference type="Proteomes" id="UP000233551"/>
    </source>
</evidence>
<gene>
    <name evidence="2" type="ORF">CRG98_037939</name>
</gene>
<evidence type="ECO:0000256" key="1">
    <source>
        <dbReference type="SAM" id="MobiDB-lite"/>
    </source>
</evidence>
<evidence type="ECO:0000313" key="2">
    <source>
        <dbReference type="EMBL" id="PKI41632.1"/>
    </source>
</evidence>
<name>A0A2I0ICB3_PUNGR</name>
<feature type="compositionally biased region" description="Basic and acidic residues" evidence="1">
    <location>
        <begin position="58"/>
        <end position="80"/>
    </location>
</feature>
<dbReference type="Proteomes" id="UP000233551">
    <property type="component" value="Unassembled WGS sequence"/>
</dbReference>
<dbReference type="STRING" id="22663.A0A2I0ICB3"/>
<organism evidence="2 3">
    <name type="scientific">Punica granatum</name>
    <name type="common">Pomegranate</name>
    <dbReference type="NCBI Taxonomy" id="22663"/>
    <lineage>
        <taxon>Eukaryota</taxon>
        <taxon>Viridiplantae</taxon>
        <taxon>Streptophyta</taxon>
        <taxon>Embryophyta</taxon>
        <taxon>Tracheophyta</taxon>
        <taxon>Spermatophyta</taxon>
        <taxon>Magnoliopsida</taxon>
        <taxon>eudicotyledons</taxon>
        <taxon>Gunneridae</taxon>
        <taxon>Pentapetalae</taxon>
        <taxon>rosids</taxon>
        <taxon>malvids</taxon>
        <taxon>Myrtales</taxon>
        <taxon>Lythraceae</taxon>
        <taxon>Punica</taxon>
    </lineage>
</organism>
<sequence>MDEKQLQIKRSIGEKSDEFKNVFLEQMPPEQSPIKSVVIDSRTNPLEERGNDMIQLEDPSHGLKEESQDDRVGHEGELCDNHVPARASTRARAK</sequence>
<dbReference type="AlphaFoldDB" id="A0A2I0ICB3"/>
<feature type="region of interest" description="Disordered" evidence="1">
    <location>
        <begin position="54"/>
        <end position="94"/>
    </location>
</feature>